<protein>
    <submittedName>
        <fullName evidence="3">Plasmid stabilization system protein</fullName>
    </submittedName>
</protein>
<dbReference type="InterPro" id="IPR007712">
    <property type="entry name" value="RelE/ParE_toxin"/>
</dbReference>
<evidence type="ECO:0000313" key="3">
    <source>
        <dbReference type="EMBL" id="SJM35869.1"/>
    </source>
</evidence>
<dbReference type="Gene3D" id="3.30.2310.20">
    <property type="entry name" value="RelE-like"/>
    <property type="match status" value="1"/>
</dbReference>
<proteinExistence type="inferred from homology"/>
<organism evidence="3 4">
    <name type="scientific">Mesorhizobium delmotii</name>
    <dbReference type="NCBI Taxonomy" id="1631247"/>
    <lineage>
        <taxon>Bacteria</taxon>
        <taxon>Pseudomonadati</taxon>
        <taxon>Pseudomonadota</taxon>
        <taxon>Alphaproteobacteria</taxon>
        <taxon>Hyphomicrobiales</taxon>
        <taxon>Phyllobacteriaceae</taxon>
        <taxon>Mesorhizobium</taxon>
    </lineage>
</organism>
<dbReference type="InterPro" id="IPR051803">
    <property type="entry name" value="TA_system_RelE-like_toxin"/>
</dbReference>
<evidence type="ECO:0000256" key="1">
    <source>
        <dbReference type="ARBA" id="ARBA00006226"/>
    </source>
</evidence>
<gene>
    <name evidence="3" type="ORF">BQ8482_90244</name>
</gene>
<dbReference type="InterPro" id="IPR035093">
    <property type="entry name" value="RelE/ParE_toxin_dom_sf"/>
</dbReference>
<evidence type="ECO:0000256" key="2">
    <source>
        <dbReference type="ARBA" id="ARBA00022649"/>
    </source>
</evidence>
<keyword evidence="4" id="KW-1185">Reference proteome</keyword>
<dbReference type="AlphaFoldDB" id="A0A2P9AXI2"/>
<evidence type="ECO:0000313" key="4">
    <source>
        <dbReference type="Proteomes" id="UP000245698"/>
    </source>
</evidence>
<dbReference type="Proteomes" id="UP000245698">
    <property type="component" value="Unassembled WGS sequence"/>
</dbReference>
<dbReference type="RefSeq" id="WP_123151965.1">
    <property type="nucleotide sequence ID" value="NZ_FUIG01000103.1"/>
</dbReference>
<dbReference type="PANTHER" id="PTHR33755">
    <property type="entry name" value="TOXIN PARE1-RELATED"/>
    <property type="match status" value="1"/>
</dbReference>
<keyword evidence="2" id="KW-1277">Toxin-antitoxin system</keyword>
<accession>A0A2P9AXI2</accession>
<name>A0A2P9AXI2_9HYPH</name>
<dbReference type="Pfam" id="PF05016">
    <property type="entry name" value="ParE_toxin"/>
    <property type="match status" value="1"/>
</dbReference>
<sequence>MNLLPIIRTANAEEDLIAIWLHIARDDEAAADRLLDGIEARWQQLATYPFSGAPREDIAPGIRHLVVGEYLTLYRVGGDAIEILRVLHGRRNIEADDLAS</sequence>
<comment type="similarity">
    <text evidence="1">Belongs to the RelE toxin family.</text>
</comment>
<reference evidence="4" key="1">
    <citation type="submission" date="2016-12" db="EMBL/GenBank/DDBJ databases">
        <authorList>
            <person name="Brunel B."/>
        </authorList>
    </citation>
    <scope>NUCLEOTIDE SEQUENCE [LARGE SCALE GENOMIC DNA]</scope>
</reference>
<dbReference type="EMBL" id="FUIG01000103">
    <property type="protein sequence ID" value="SJM35869.1"/>
    <property type="molecule type" value="Genomic_DNA"/>
</dbReference>